<dbReference type="PANTHER" id="PTHR35531:SF1">
    <property type="entry name" value="INNER MEMBRANE PROTEIN YBCI-RELATED"/>
    <property type="match status" value="1"/>
</dbReference>
<feature type="transmembrane region" description="Helical" evidence="1">
    <location>
        <begin position="56"/>
        <end position="76"/>
    </location>
</feature>
<dbReference type="Pfam" id="PF04307">
    <property type="entry name" value="YdjM"/>
    <property type="match status" value="1"/>
</dbReference>
<evidence type="ECO:0000313" key="3">
    <source>
        <dbReference type="Proteomes" id="UP000076809"/>
    </source>
</evidence>
<keyword evidence="1" id="KW-1133">Transmembrane helix</keyword>
<evidence type="ECO:0000313" key="2">
    <source>
        <dbReference type="EMBL" id="ANB52265.1"/>
    </source>
</evidence>
<gene>
    <name evidence="2" type="ORF">WM43_06115</name>
</gene>
<evidence type="ECO:0000256" key="1">
    <source>
        <dbReference type="SAM" id="Phobius"/>
    </source>
</evidence>
<organism evidence="2 3">
    <name type="scientific">Aeromonas veronii</name>
    <dbReference type="NCBI Taxonomy" id="654"/>
    <lineage>
        <taxon>Bacteria</taxon>
        <taxon>Pseudomonadati</taxon>
        <taxon>Pseudomonadota</taxon>
        <taxon>Gammaproteobacteria</taxon>
        <taxon>Aeromonadales</taxon>
        <taxon>Aeromonadaceae</taxon>
        <taxon>Aeromonas</taxon>
    </lineage>
</organism>
<keyword evidence="1" id="KW-0812">Transmembrane</keyword>
<dbReference type="EMBL" id="CP014774">
    <property type="protein sequence ID" value="ANB52265.1"/>
    <property type="molecule type" value="Genomic_DNA"/>
</dbReference>
<dbReference type="Proteomes" id="UP000076809">
    <property type="component" value="Chromosome"/>
</dbReference>
<dbReference type="PANTHER" id="PTHR35531">
    <property type="entry name" value="INNER MEMBRANE PROTEIN YBCI-RELATED"/>
    <property type="match status" value="1"/>
</dbReference>
<dbReference type="InterPro" id="IPR007404">
    <property type="entry name" value="YdjM-like"/>
</dbReference>
<sequence>MQQHKRGHFTFTSPSGGRVGSRFQLELHSMPTIVTHAAVPLCLGLGLGSRIIPPRLLLAGVAIAMLPDADVLAFKLGFAYGHVFGHRGFTHSLLFAFALPTLAMLFYRKFRASAATVWSFLLVSLLSHSLLDSLTTGGKGVGWLWPWRDERFFAPWQVIRVAPFKLEAYLTARGEAVILSELYWVWLPGVVVMLVLMGWRVWGRYQVITRSVQCFISCFLSYSLGC</sequence>
<accession>A0AAC9B6I6</accession>
<dbReference type="AlphaFoldDB" id="A0AAC9B6I6"/>
<feature type="transmembrane region" description="Helical" evidence="1">
    <location>
        <begin position="183"/>
        <end position="202"/>
    </location>
</feature>
<keyword evidence="1" id="KW-0472">Membrane</keyword>
<feature type="transmembrane region" description="Helical" evidence="1">
    <location>
        <begin position="114"/>
        <end position="131"/>
    </location>
</feature>
<feature type="transmembrane region" description="Helical" evidence="1">
    <location>
        <begin position="88"/>
        <end position="107"/>
    </location>
</feature>
<proteinExistence type="predicted"/>
<evidence type="ECO:0008006" key="4">
    <source>
        <dbReference type="Google" id="ProtNLM"/>
    </source>
</evidence>
<reference evidence="2 3" key="1">
    <citation type="journal article" date="2016" name="J. Clin. Microbiol.">
        <title>Detection and Whole-Genome Sequencing of Carbapenemase-Producing Aeromonas hydrophila Isolates from Routine Perirectal Surveillance Culture.</title>
        <authorList>
            <person name="Hughes H.Y."/>
            <person name="Conlan S.P."/>
            <person name="Lau A.F."/>
            <person name="Dekker J.P."/>
            <person name="Michelin A.V."/>
            <person name="Youn J.H."/>
            <person name="Henderson D.K."/>
            <person name="Frank K.M."/>
            <person name="Segre J.A."/>
            <person name="Palmore T.N."/>
        </authorList>
    </citation>
    <scope>NUCLEOTIDE SEQUENCE [LARGE SCALE GENOMIC DNA]</scope>
    <source>
        <strain evidence="2 3">AVNIH1</strain>
    </source>
</reference>
<protein>
    <recommendedName>
        <fullName evidence="4">Metal-dependent hydrolase</fullName>
    </recommendedName>
</protein>
<name>A0AAC9B6I6_AERVE</name>